<dbReference type="GO" id="GO:0019748">
    <property type="term" value="P:secondary metabolic process"/>
    <property type="evidence" value="ECO:0007669"/>
    <property type="project" value="InterPro"/>
</dbReference>
<reference evidence="1 2" key="1">
    <citation type="submission" date="2018-09" db="EMBL/GenBank/DDBJ databases">
        <title>YIM PH 21725 draft genome.</title>
        <authorList>
            <person name="Miao C."/>
        </authorList>
    </citation>
    <scope>NUCLEOTIDE SEQUENCE [LARGE SCALE GENOMIC DNA]</scope>
    <source>
        <strain evidence="2">YIM PH21725</strain>
    </source>
</reference>
<proteinExistence type="predicted"/>
<dbReference type="EMBL" id="QZFV01000067">
    <property type="protein sequence ID" value="RJQ87655.1"/>
    <property type="molecule type" value="Genomic_DNA"/>
</dbReference>
<organism evidence="1 2">
    <name type="scientific">Amycolatopsis panacis</name>
    <dbReference type="NCBI Taxonomy" id="2340917"/>
    <lineage>
        <taxon>Bacteria</taxon>
        <taxon>Bacillati</taxon>
        <taxon>Actinomycetota</taxon>
        <taxon>Actinomycetes</taxon>
        <taxon>Pseudonocardiales</taxon>
        <taxon>Pseudonocardiaceae</taxon>
        <taxon>Amycolatopsis</taxon>
    </lineage>
</organism>
<dbReference type="InterPro" id="IPR011009">
    <property type="entry name" value="Kinase-like_dom_sf"/>
</dbReference>
<gene>
    <name evidence="1" type="ORF">D5S19_08880</name>
</gene>
<accession>A0A419I7H0</accession>
<dbReference type="InterPro" id="IPR006748">
    <property type="entry name" value="NH2Glyco/OHUrea_AB-resist_kin"/>
</dbReference>
<evidence type="ECO:0000313" key="2">
    <source>
        <dbReference type="Proteomes" id="UP000285112"/>
    </source>
</evidence>
<keyword evidence="2" id="KW-1185">Reference proteome</keyword>
<comment type="caution">
    <text evidence="1">The sequence shown here is derived from an EMBL/GenBank/DDBJ whole genome shotgun (WGS) entry which is preliminary data.</text>
</comment>
<sequence length="291" mass="30700">MADLLDAAARARLVDRFGPAVQAWCDALPDLVARLCRQWGLTVHDTRPGNSGRTLLCHNDAGAVRVLKLCPDHEVATAEAAALGVWAGLPRVVQVLHTDLDHGAVLLEGLAPGTTLTSRCADVPWPEISDLLAQLHSVPATGPFPTQLERVRAMFALAERRLCGSTAEPHLPLRLLHTGLARAGELAVSGPIALVHGDLHPGNVLDAGPARGIVAIDPRPCAGDPAFDAVDWAVLPLAAGGTLDDGLDRLPGEDRDRVRAWCMALAPLLAMGRLRRDGLTPFTEAVLAMAG</sequence>
<dbReference type="OrthoDB" id="3638028at2"/>
<protein>
    <submittedName>
        <fullName evidence="1">Aminoglycoside phosphotransferase</fullName>
    </submittedName>
</protein>
<dbReference type="Pfam" id="PF04655">
    <property type="entry name" value="APH_6_hur"/>
    <property type="match status" value="1"/>
</dbReference>
<name>A0A419I7H0_9PSEU</name>
<dbReference type="RefSeq" id="WP_120022878.1">
    <property type="nucleotide sequence ID" value="NZ_QZFV01000067.1"/>
</dbReference>
<dbReference type="GO" id="GO:0016773">
    <property type="term" value="F:phosphotransferase activity, alcohol group as acceptor"/>
    <property type="evidence" value="ECO:0007669"/>
    <property type="project" value="InterPro"/>
</dbReference>
<dbReference type="SUPFAM" id="SSF56112">
    <property type="entry name" value="Protein kinase-like (PK-like)"/>
    <property type="match status" value="1"/>
</dbReference>
<dbReference type="AlphaFoldDB" id="A0A419I7H0"/>
<dbReference type="Gene3D" id="3.90.1200.10">
    <property type="match status" value="1"/>
</dbReference>
<evidence type="ECO:0000313" key="1">
    <source>
        <dbReference type="EMBL" id="RJQ87655.1"/>
    </source>
</evidence>
<dbReference type="Proteomes" id="UP000285112">
    <property type="component" value="Unassembled WGS sequence"/>
</dbReference>
<keyword evidence="1" id="KW-0808">Transferase</keyword>